<comment type="caution">
    <text evidence="1">The sequence shown here is derived from an EMBL/GenBank/DDBJ whole genome shotgun (WGS) entry which is preliminary data.</text>
</comment>
<reference evidence="2" key="1">
    <citation type="journal article" date="2019" name="Int. J. Syst. Evol. Microbiol.">
        <title>The Global Catalogue of Microorganisms (GCM) 10K type strain sequencing project: providing services to taxonomists for standard genome sequencing and annotation.</title>
        <authorList>
            <consortium name="The Broad Institute Genomics Platform"/>
            <consortium name="The Broad Institute Genome Sequencing Center for Infectious Disease"/>
            <person name="Wu L."/>
            <person name="Ma J."/>
        </authorList>
    </citation>
    <scope>NUCLEOTIDE SEQUENCE [LARGE SCALE GENOMIC DNA]</scope>
    <source>
        <strain evidence="2">KACC 12507</strain>
    </source>
</reference>
<sequence>MFDIHKPLTDNQIFYSCQTMSFYMAFSAGLGMDDICELPTSVTMHLHQTIDIIGLA</sequence>
<accession>A0ABV9M0B0</accession>
<gene>
    <name evidence="1" type="ORF">ACFO4O_15170</name>
</gene>
<keyword evidence="2" id="KW-1185">Reference proteome</keyword>
<evidence type="ECO:0000313" key="1">
    <source>
        <dbReference type="EMBL" id="MFC4701504.1"/>
    </source>
</evidence>
<name>A0ABV9M0B0_9ALTE</name>
<proteinExistence type="predicted"/>
<dbReference type="EMBL" id="JBHSGU010000012">
    <property type="protein sequence ID" value="MFC4701504.1"/>
    <property type="molecule type" value="Genomic_DNA"/>
</dbReference>
<dbReference type="Proteomes" id="UP001595897">
    <property type="component" value="Unassembled WGS sequence"/>
</dbReference>
<evidence type="ECO:0000313" key="2">
    <source>
        <dbReference type="Proteomes" id="UP001595897"/>
    </source>
</evidence>
<protein>
    <submittedName>
        <fullName evidence="1">Uncharacterized protein</fullName>
    </submittedName>
</protein>
<dbReference type="RefSeq" id="WP_382410046.1">
    <property type="nucleotide sequence ID" value="NZ_JBHSGU010000012.1"/>
</dbReference>
<organism evidence="1 2">
    <name type="scientific">Glaciecola siphonariae</name>
    <dbReference type="NCBI Taxonomy" id="521012"/>
    <lineage>
        <taxon>Bacteria</taxon>
        <taxon>Pseudomonadati</taxon>
        <taxon>Pseudomonadota</taxon>
        <taxon>Gammaproteobacteria</taxon>
        <taxon>Alteromonadales</taxon>
        <taxon>Alteromonadaceae</taxon>
        <taxon>Glaciecola</taxon>
    </lineage>
</organism>